<name>A0A150WQI9_BDEBC</name>
<dbReference type="RefSeq" id="WP_061834204.1">
    <property type="nucleotide sequence ID" value="NZ_LUKE01000001.1"/>
</dbReference>
<gene>
    <name evidence="1" type="ORF">AZI86_06210</name>
</gene>
<keyword evidence="2" id="KW-1185">Reference proteome</keyword>
<sequence>MTRFFALLSFLLIAYFMYGFYINQYEVSVIPTQIARDHSSLLNDYKGVMNVHTDISSGSAPASFVITSAKLANLDFLFFTDLNIFNMPYSVESYHGNLLVFSAGKYSYLDSRLLYYSLNQESIGSNLGEAQVKLADLLSQKTGASKDTLTILAHPYKAGFSWVGDIPSGLDGFEILNMKSLINRAWGESKLSTIWSLLIYPFNPRLSFLRLYTEPAEELALFDRLSKDRRIVAYGGTEASARVIPLANYFIRFPSYKRSFEFMSNHILLKSELTGNFTSDRQKVFTAMKNGNFYVSLDMLGDPKGFVAVMEEDAGKIHLMGNEVKFNPKKGMNLKVSLPTKPTSFFEIVIYKDGEPVARINEPETSFPLPGPGTYRVQVRVSPLLPLPDAKKWITWIYTNPFYVKP</sequence>
<dbReference type="AlphaFoldDB" id="A0A150WQI9"/>
<dbReference type="Gene3D" id="3.20.20.140">
    <property type="entry name" value="Metal-dependent hydrolases"/>
    <property type="match status" value="1"/>
</dbReference>
<proteinExistence type="predicted"/>
<reference evidence="1 2" key="1">
    <citation type="submission" date="2016-03" db="EMBL/GenBank/DDBJ databases">
        <authorList>
            <person name="Ploux O."/>
        </authorList>
    </citation>
    <scope>NUCLEOTIDE SEQUENCE [LARGE SCALE GENOMIC DNA]</scope>
    <source>
        <strain evidence="1 2">R0</strain>
    </source>
</reference>
<accession>A0A150WQI9</accession>
<evidence type="ECO:0000313" key="2">
    <source>
        <dbReference type="Proteomes" id="UP000075320"/>
    </source>
</evidence>
<comment type="caution">
    <text evidence="1">The sequence shown here is derived from an EMBL/GenBank/DDBJ whole genome shotgun (WGS) entry which is preliminary data.</text>
</comment>
<dbReference type="EMBL" id="LUKE01000001">
    <property type="protein sequence ID" value="KYG66636.1"/>
    <property type="molecule type" value="Genomic_DNA"/>
</dbReference>
<evidence type="ECO:0000313" key="1">
    <source>
        <dbReference type="EMBL" id="KYG66636.1"/>
    </source>
</evidence>
<organism evidence="1 2">
    <name type="scientific">Bdellovibrio bacteriovorus</name>
    <dbReference type="NCBI Taxonomy" id="959"/>
    <lineage>
        <taxon>Bacteria</taxon>
        <taxon>Pseudomonadati</taxon>
        <taxon>Bdellovibrionota</taxon>
        <taxon>Bdellovibrionia</taxon>
        <taxon>Bdellovibrionales</taxon>
        <taxon>Pseudobdellovibrionaceae</taxon>
        <taxon>Bdellovibrio</taxon>
    </lineage>
</organism>
<protein>
    <submittedName>
        <fullName evidence="1">Uncharacterized protein</fullName>
    </submittedName>
</protein>
<dbReference type="OrthoDB" id="5288827at2"/>
<dbReference type="Proteomes" id="UP000075320">
    <property type="component" value="Unassembled WGS sequence"/>
</dbReference>